<name>A0A0Q9ZE17_9FLAO</name>
<dbReference type="InterPro" id="IPR008756">
    <property type="entry name" value="Peptidase_M56"/>
</dbReference>
<dbReference type="STRING" id="270918.APR42_06635"/>
<dbReference type="Proteomes" id="UP000051643">
    <property type="component" value="Unassembled WGS sequence"/>
</dbReference>
<evidence type="ECO:0000313" key="4">
    <source>
        <dbReference type="Proteomes" id="UP000051643"/>
    </source>
</evidence>
<keyword evidence="1" id="KW-0812">Transmembrane</keyword>
<dbReference type="AlphaFoldDB" id="A0A0Q9ZE17"/>
<dbReference type="EMBL" id="LKTP01000023">
    <property type="protein sequence ID" value="KRG28450.1"/>
    <property type="molecule type" value="Genomic_DNA"/>
</dbReference>
<dbReference type="Pfam" id="PF05569">
    <property type="entry name" value="Peptidase_M56"/>
    <property type="match status" value="1"/>
</dbReference>
<feature type="transmembrane region" description="Helical" evidence="1">
    <location>
        <begin position="84"/>
        <end position="105"/>
    </location>
</feature>
<evidence type="ECO:0000256" key="1">
    <source>
        <dbReference type="SAM" id="Phobius"/>
    </source>
</evidence>
<sequence length="499" mass="58012">MEWYILKSVTILATLLLFHKLLLEKEDMHTFKRFYLLVAVIASIGIPLITITTYIDPTSQNIDPALLQSSKKTSVAENQSFMDYLPFVLWTIYALGVIFFSIKFIRNLRKLLLKVRKNPKVKKKGFLRILLQEEIDPHTFLNYIFLNKQKYEQKQIPKEVIIHEEAHANQKHSLDIIFVEFLQIIFWINPLIYFLKDFIKLNHEFLADREVLKKGIQKAEYQTTLLSFSSGDLHSDFVNPINYSSIKKRFTVMKTQTSKSTILVKSLLILPLISILFFSFINKEKVENDLNSTTLILEVDRIGQLLMHENKITIEELNKHIKENSFTSYHVEVVENSSPAILKDLIQLMAENKLKGSVATCTTNNKDQEKATPDMISEHNRLVKHYNSIPEEDFKMTQEHANRIMYIRSLMTATQRKKAEKIRFEILPPPPPAPVTPPTPPAPPSFEKLLADGAIFYYQEKTIEPQKARKLVEDQKKVNVHITYNNQEKPIVKLTDKEN</sequence>
<feature type="transmembrane region" description="Helical" evidence="1">
    <location>
        <begin position="6"/>
        <end position="23"/>
    </location>
</feature>
<proteinExistence type="predicted"/>
<dbReference type="CDD" id="cd07341">
    <property type="entry name" value="M56_BlaR1_MecR1_like"/>
    <property type="match status" value="1"/>
</dbReference>
<feature type="transmembrane region" description="Helical" evidence="1">
    <location>
        <begin position="35"/>
        <end position="55"/>
    </location>
</feature>
<feature type="domain" description="Peptidase M56" evidence="2">
    <location>
        <begin position="62"/>
        <end position="251"/>
    </location>
</feature>
<gene>
    <name evidence="3" type="ORF">APR42_06635</name>
</gene>
<comment type="caution">
    <text evidence="3">The sequence shown here is derived from an EMBL/GenBank/DDBJ whole genome shotgun (WGS) entry which is preliminary data.</text>
</comment>
<evidence type="ECO:0000259" key="2">
    <source>
        <dbReference type="Pfam" id="PF05569"/>
    </source>
</evidence>
<keyword evidence="1" id="KW-1133">Transmembrane helix</keyword>
<dbReference type="OrthoDB" id="1522859at2"/>
<accession>A0A0Q9ZE17</accession>
<dbReference type="RefSeq" id="WP_057482122.1">
    <property type="nucleotide sequence ID" value="NZ_BMWR01000001.1"/>
</dbReference>
<evidence type="ECO:0000313" key="3">
    <source>
        <dbReference type="EMBL" id="KRG28450.1"/>
    </source>
</evidence>
<reference evidence="3" key="1">
    <citation type="submission" date="2015-10" db="EMBL/GenBank/DDBJ databases">
        <title>Draft genome sequence of Salegentibacter mishustinae KCTC 12263.</title>
        <authorList>
            <person name="Lin W."/>
            <person name="Zheng Q."/>
        </authorList>
    </citation>
    <scope>NUCLEOTIDE SEQUENCE [LARGE SCALE GENOMIC DNA]</scope>
    <source>
        <strain evidence="3">KCTC 12263</strain>
    </source>
</reference>
<organism evidence="3 4">
    <name type="scientific">Salegentibacter mishustinae</name>
    <dbReference type="NCBI Taxonomy" id="270918"/>
    <lineage>
        <taxon>Bacteria</taxon>
        <taxon>Pseudomonadati</taxon>
        <taxon>Bacteroidota</taxon>
        <taxon>Flavobacteriia</taxon>
        <taxon>Flavobacteriales</taxon>
        <taxon>Flavobacteriaceae</taxon>
        <taxon>Salegentibacter</taxon>
    </lineage>
</organism>
<keyword evidence="1" id="KW-0472">Membrane</keyword>
<feature type="transmembrane region" description="Helical" evidence="1">
    <location>
        <begin position="262"/>
        <end position="281"/>
    </location>
</feature>
<protein>
    <recommendedName>
        <fullName evidence="2">Peptidase M56 domain-containing protein</fullName>
    </recommendedName>
</protein>
<keyword evidence="4" id="KW-1185">Reference proteome</keyword>